<organism evidence="2 3">
    <name type="scientific">Liparis tanakae</name>
    <name type="common">Tanaka's snailfish</name>
    <dbReference type="NCBI Taxonomy" id="230148"/>
    <lineage>
        <taxon>Eukaryota</taxon>
        <taxon>Metazoa</taxon>
        <taxon>Chordata</taxon>
        <taxon>Craniata</taxon>
        <taxon>Vertebrata</taxon>
        <taxon>Euteleostomi</taxon>
        <taxon>Actinopterygii</taxon>
        <taxon>Neopterygii</taxon>
        <taxon>Teleostei</taxon>
        <taxon>Neoteleostei</taxon>
        <taxon>Acanthomorphata</taxon>
        <taxon>Eupercaria</taxon>
        <taxon>Perciformes</taxon>
        <taxon>Cottioidei</taxon>
        <taxon>Cottales</taxon>
        <taxon>Liparidae</taxon>
        <taxon>Liparis</taxon>
    </lineage>
</organism>
<gene>
    <name evidence="2" type="ORF">EYF80_009610</name>
</gene>
<feature type="region of interest" description="Disordered" evidence="1">
    <location>
        <begin position="1"/>
        <end position="31"/>
    </location>
</feature>
<evidence type="ECO:0000313" key="2">
    <source>
        <dbReference type="EMBL" id="TNN80099.1"/>
    </source>
</evidence>
<comment type="caution">
    <text evidence="2">The sequence shown here is derived from an EMBL/GenBank/DDBJ whole genome shotgun (WGS) entry which is preliminary data.</text>
</comment>
<evidence type="ECO:0000313" key="3">
    <source>
        <dbReference type="Proteomes" id="UP000314294"/>
    </source>
</evidence>
<dbReference type="Proteomes" id="UP000314294">
    <property type="component" value="Unassembled WGS sequence"/>
</dbReference>
<feature type="compositionally biased region" description="Basic and acidic residues" evidence="1">
    <location>
        <begin position="1"/>
        <end position="11"/>
    </location>
</feature>
<dbReference type="EMBL" id="SRLO01000057">
    <property type="protein sequence ID" value="TNN80099.1"/>
    <property type="molecule type" value="Genomic_DNA"/>
</dbReference>
<evidence type="ECO:0000256" key="1">
    <source>
        <dbReference type="SAM" id="MobiDB-lite"/>
    </source>
</evidence>
<reference evidence="2 3" key="1">
    <citation type="submission" date="2019-03" db="EMBL/GenBank/DDBJ databases">
        <title>First draft genome of Liparis tanakae, snailfish: a comprehensive survey of snailfish specific genes.</title>
        <authorList>
            <person name="Kim W."/>
            <person name="Song I."/>
            <person name="Jeong J.-H."/>
            <person name="Kim D."/>
            <person name="Kim S."/>
            <person name="Ryu S."/>
            <person name="Song J.Y."/>
            <person name="Lee S.K."/>
        </authorList>
    </citation>
    <scope>NUCLEOTIDE SEQUENCE [LARGE SCALE GENOMIC DNA]</scope>
    <source>
        <tissue evidence="2">Muscle</tissue>
    </source>
</reference>
<name>A0A4Z2IQ61_9TELE</name>
<accession>A0A4Z2IQ61</accession>
<keyword evidence="3" id="KW-1185">Reference proteome</keyword>
<protein>
    <submittedName>
        <fullName evidence="2">Uncharacterized protein</fullName>
    </submittedName>
</protein>
<dbReference type="AlphaFoldDB" id="A0A4Z2IQ61"/>
<sequence>MENLETSRVEEWAESQQGSGTAGGRNSRPNHRWSISRWDLFRLIGSDDPMRREVRRTSGRKQSLVMCDGEMKIHP</sequence>
<proteinExistence type="predicted"/>